<evidence type="ECO:0000256" key="3">
    <source>
        <dbReference type="ARBA" id="ARBA00022691"/>
    </source>
</evidence>
<dbReference type="PIRSF" id="PIRSF000398">
    <property type="entry name" value="M_m6A_EcoRV"/>
    <property type="match status" value="1"/>
</dbReference>
<accession>A0AAE8G3D8</accession>
<keyword evidence="2" id="KW-0808">Transferase</keyword>
<sequence length="267" mass="31428">MKTILRYPGSKWNLAKRIVDFFPEHKSYLEPYFGSGAVLFTKELSSIETVNDLNDDVVNLFRVIQATPKELSEKLFLTPYSRTVYNRAWETNPNNEVDKAANFIIRSLMSHGFRNFEKSGWKRDVNGRERAYAVKHWNELPEIIQEAAIRLKQVQIENRPALDLISEYNRENVCMYIDPPYVLSTRTRKQYTVEMEDQDHQELLEILNQSKAKILVSGYDSDLYNKQLKNWKRVEFPATAEHGLPRTEVLWMNFQPKKQLELFSDIS</sequence>
<dbReference type="PANTHER" id="PTHR30481">
    <property type="entry name" value="DNA ADENINE METHYLASE"/>
    <property type="match status" value="1"/>
</dbReference>
<keyword evidence="1 4" id="KW-0489">Methyltransferase</keyword>
<dbReference type="GO" id="GO:1904047">
    <property type="term" value="F:S-adenosyl-L-methionine binding"/>
    <property type="evidence" value="ECO:0007669"/>
    <property type="project" value="TreeGrafter"/>
</dbReference>
<dbReference type="InterPro" id="IPR029063">
    <property type="entry name" value="SAM-dependent_MTases_sf"/>
</dbReference>
<dbReference type="PRINTS" id="PR00505">
    <property type="entry name" value="D12N6MTFRASE"/>
</dbReference>
<dbReference type="GO" id="GO:0032259">
    <property type="term" value="P:methylation"/>
    <property type="evidence" value="ECO:0007669"/>
    <property type="project" value="UniProtKB-KW"/>
</dbReference>
<dbReference type="GO" id="GO:0009007">
    <property type="term" value="F:site-specific DNA-methyltransferase (adenine-specific) activity"/>
    <property type="evidence" value="ECO:0007669"/>
    <property type="project" value="UniProtKB-EC"/>
</dbReference>
<dbReference type="EMBL" id="RJOO01000004">
    <property type="protein sequence ID" value="RSJ22614.1"/>
    <property type="molecule type" value="Genomic_DNA"/>
</dbReference>
<organism evidence="4 5">
    <name type="scientific">Streptococcus intermedius</name>
    <dbReference type="NCBI Taxonomy" id="1338"/>
    <lineage>
        <taxon>Bacteria</taxon>
        <taxon>Bacillati</taxon>
        <taxon>Bacillota</taxon>
        <taxon>Bacilli</taxon>
        <taxon>Lactobacillales</taxon>
        <taxon>Streptococcaceae</taxon>
        <taxon>Streptococcus</taxon>
        <taxon>Streptococcus anginosus group</taxon>
    </lineage>
</organism>
<gene>
    <name evidence="4" type="ORF">D8827_06895</name>
</gene>
<dbReference type="GO" id="GO:0009307">
    <property type="term" value="P:DNA restriction-modification system"/>
    <property type="evidence" value="ECO:0007669"/>
    <property type="project" value="InterPro"/>
</dbReference>
<dbReference type="Pfam" id="PF02086">
    <property type="entry name" value="MethyltransfD12"/>
    <property type="match status" value="1"/>
</dbReference>
<proteinExistence type="predicted"/>
<dbReference type="Gene3D" id="3.40.50.150">
    <property type="entry name" value="Vaccinia Virus protein VP39"/>
    <property type="match status" value="2"/>
</dbReference>
<name>A0AAE8G3D8_STRIT</name>
<dbReference type="InterPro" id="IPR012263">
    <property type="entry name" value="M_m6A_EcoRV"/>
</dbReference>
<dbReference type="Proteomes" id="UP000267137">
    <property type="component" value="Unassembled WGS sequence"/>
</dbReference>
<dbReference type="SUPFAM" id="SSF53335">
    <property type="entry name" value="S-adenosyl-L-methionine-dependent methyltransferases"/>
    <property type="match status" value="1"/>
</dbReference>
<dbReference type="AlphaFoldDB" id="A0AAE8G3D8"/>
<evidence type="ECO:0000256" key="2">
    <source>
        <dbReference type="ARBA" id="ARBA00022679"/>
    </source>
</evidence>
<dbReference type="PANTHER" id="PTHR30481:SF4">
    <property type="entry name" value="SITE-SPECIFIC DNA-METHYLTRANSFERASE (ADENINE-SPECIFIC)"/>
    <property type="match status" value="1"/>
</dbReference>
<protein>
    <submittedName>
        <fullName evidence="4">DNA adenine methylase</fullName>
    </submittedName>
</protein>
<keyword evidence="3" id="KW-0949">S-adenosyl-L-methionine</keyword>
<dbReference type="GO" id="GO:0006298">
    <property type="term" value="P:mismatch repair"/>
    <property type="evidence" value="ECO:0007669"/>
    <property type="project" value="TreeGrafter"/>
</dbReference>
<dbReference type="GO" id="GO:0043565">
    <property type="term" value="F:sequence-specific DNA binding"/>
    <property type="evidence" value="ECO:0007669"/>
    <property type="project" value="TreeGrafter"/>
</dbReference>
<evidence type="ECO:0000313" key="4">
    <source>
        <dbReference type="EMBL" id="RSJ22614.1"/>
    </source>
</evidence>
<dbReference type="InterPro" id="IPR012327">
    <property type="entry name" value="MeTrfase_D12"/>
</dbReference>
<evidence type="ECO:0000313" key="5">
    <source>
        <dbReference type="Proteomes" id="UP000267137"/>
    </source>
</evidence>
<comment type="caution">
    <text evidence="4">The sequence shown here is derived from an EMBL/GenBank/DDBJ whole genome shotgun (WGS) entry which is preliminary data.</text>
</comment>
<dbReference type="RefSeq" id="WP_125442547.1">
    <property type="nucleotide sequence ID" value="NZ_RJOO01000004.1"/>
</dbReference>
<reference evidence="4 5" key="1">
    <citation type="submission" date="2018-11" db="EMBL/GenBank/DDBJ databases">
        <title>Species Designations Belie Phenotypic and Genotypic Heterogeneity in Oral Streptococci.</title>
        <authorList>
            <person name="Velsko I."/>
        </authorList>
    </citation>
    <scope>NUCLEOTIDE SEQUENCE [LARGE SCALE GENOMIC DNA]</scope>
    <source>
        <strain evidence="4 5">KLC02</strain>
    </source>
</reference>
<evidence type="ECO:0000256" key="1">
    <source>
        <dbReference type="ARBA" id="ARBA00022603"/>
    </source>
</evidence>